<evidence type="ECO:0000256" key="5">
    <source>
        <dbReference type="SAM" id="MobiDB-lite"/>
    </source>
</evidence>
<dbReference type="HAMAP" id="MF_01320_A">
    <property type="entry name" value="Ribosomal_uL2_A"/>
    <property type="match status" value="1"/>
</dbReference>
<dbReference type="GO" id="GO:0022625">
    <property type="term" value="C:cytosolic large ribosomal subunit"/>
    <property type="evidence" value="ECO:0007669"/>
    <property type="project" value="TreeGrafter"/>
</dbReference>
<accession>A0A8J8TD24</accession>
<feature type="domain" description="Large ribosomal subunit protein uL2 C-terminal" evidence="6">
    <location>
        <begin position="86"/>
        <end position="218"/>
    </location>
</feature>
<dbReference type="SUPFAM" id="SSF50104">
    <property type="entry name" value="Translation proteins SH3-like domain"/>
    <property type="match status" value="1"/>
</dbReference>
<dbReference type="Gene3D" id="2.30.30.30">
    <property type="match status" value="1"/>
</dbReference>
<evidence type="ECO:0000256" key="3">
    <source>
        <dbReference type="ARBA" id="ARBA00023274"/>
    </source>
</evidence>
<feature type="region of interest" description="Disordered" evidence="5">
    <location>
        <begin position="1"/>
        <end position="25"/>
    </location>
</feature>
<organism evidence="8 9">
    <name type="scientific">Candidatus Methanomassiliicoccus intestinalis</name>
    <dbReference type="NCBI Taxonomy" id="1406512"/>
    <lineage>
        <taxon>Archaea</taxon>
        <taxon>Methanobacteriati</taxon>
        <taxon>Thermoplasmatota</taxon>
        <taxon>Thermoplasmata</taxon>
        <taxon>Methanomassiliicoccales</taxon>
        <taxon>Methanomassiliicoccaceae</taxon>
        <taxon>Methanomassiliicoccus</taxon>
    </lineage>
</organism>
<gene>
    <name evidence="8" type="primary">rpl2p</name>
    <name evidence="4" type="synonym">rpl2</name>
    <name evidence="8" type="ORF">A3207_04540</name>
</gene>
<dbReference type="SMART" id="SM01382">
    <property type="entry name" value="Ribosomal_L2_C"/>
    <property type="match status" value="1"/>
</dbReference>
<dbReference type="Pfam" id="PF03947">
    <property type="entry name" value="Ribosomal_L2_C"/>
    <property type="match status" value="1"/>
</dbReference>
<feature type="compositionally biased region" description="Basic residues" evidence="5">
    <location>
        <begin position="221"/>
        <end position="232"/>
    </location>
</feature>
<dbReference type="GO" id="GO:0003735">
    <property type="term" value="F:structural constituent of ribosome"/>
    <property type="evidence" value="ECO:0007669"/>
    <property type="project" value="InterPro"/>
</dbReference>
<feature type="region of interest" description="Disordered" evidence="5">
    <location>
        <begin position="196"/>
        <end position="232"/>
    </location>
</feature>
<evidence type="ECO:0000259" key="7">
    <source>
        <dbReference type="SMART" id="SM01383"/>
    </source>
</evidence>
<dbReference type="GO" id="GO:0019843">
    <property type="term" value="F:rRNA binding"/>
    <property type="evidence" value="ECO:0007669"/>
    <property type="project" value="UniProtKB-UniRule"/>
</dbReference>
<evidence type="ECO:0000313" key="9">
    <source>
        <dbReference type="Proteomes" id="UP000752814"/>
    </source>
</evidence>
<dbReference type="RefSeq" id="WP_400195183.1">
    <property type="nucleotide sequence ID" value="NZ_CAYAYE010000021.1"/>
</dbReference>
<reference evidence="8" key="1">
    <citation type="submission" date="2016-03" db="EMBL/GenBank/DDBJ databases">
        <authorList>
            <person name="Borrel G."/>
            <person name="Mccann A."/>
            <person name="O'Toole P.W."/>
        </authorList>
    </citation>
    <scope>NUCLEOTIDE SEQUENCE</scope>
    <source>
        <strain evidence="8">183</strain>
    </source>
</reference>
<dbReference type="Pfam" id="PF00181">
    <property type="entry name" value="Ribosomal_L2_N"/>
    <property type="match status" value="1"/>
</dbReference>
<dbReference type="GO" id="GO:0002181">
    <property type="term" value="P:cytoplasmic translation"/>
    <property type="evidence" value="ECO:0007669"/>
    <property type="project" value="TreeGrafter"/>
</dbReference>
<sequence>MGKQLRQQRRGRGGSQYRSPSHRHVGDIRYPRLDASTGKIEDFIHAPGRNGPLAKIDFNGEKVLMIAAEGMMVGNNVSFGDNSADRTPGTVVSLSSVPEGSFVYNIEGQPGDGGKFVRTAGTSATVVSRGSKVVLLMPSGEFKSFDPRCRATVGVVAGGGLKEKPFAKSGNKYHAYRSKSKAYFKVKGIAMNAVDHPHGGGGHPHVGVPSTVSRNAAPGRKVGRLSPKRRRK</sequence>
<evidence type="ECO:0000256" key="4">
    <source>
        <dbReference type="HAMAP-Rule" id="MF_01320"/>
    </source>
</evidence>
<dbReference type="Gene3D" id="2.40.50.140">
    <property type="entry name" value="Nucleic acid-binding proteins"/>
    <property type="match status" value="1"/>
</dbReference>
<dbReference type="InterPro" id="IPR002171">
    <property type="entry name" value="Ribosomal_uL2"/>
</dbReference>
<dbReference type="InterPro" id="IPR022666">
    <property type="entry name" value="Ribosomal_uL2_RNA-bd_dom"/>
</dbReference>
<proteinExistence type="inferred from homology"/>
<feature type="domain" description="Large ribosomal subunit protein uL2 RNA-binding" evidence="7">
    <location>
        <begin position="11"/>
        <end position="79"/>
    </location>
</feature>
<protein>
    <recommendedName>
        <fullName evidence="4">Large ribosomal subunit protein uL2</fullName>
    </recommendedName>
</protein>
<dbReference type="InterPro" id="IPR023672">
    <property type="entry name" value="Ribosomal_uL2_arc_euk"/>
</dbReference>
<dbReference type="Proteomes" id="UP000752814">
    <property type="component" value="Unassembled WGS sequence"/>
</dbReference>
<comment type="caution">
    <text evidence="8">The sequence shown here is derived from an EMBL/GenBank/DDBJ whole genome shotgun (WGS) entry which is preliminary data.</text>
</comment>
<feature type="compositionally biased region" description="Basic residues" evidence="5">
    <location>
        <begin position="1"/>
        <end position="12"/>
    </location>
</feature>
<dbReference type="PIRSF" id="PIRSF002158">
    <property type="entry name" value="Ribosomal_L2"/>
    <property type="match status" value="1"/>
</dbReference>
<evidence type="ECO:0000313" key="8">
    <source>
        <dbReference type="EMBL" id="TQS81149.1"/>
    </source>
</evidence>
<keyword evidence="4" id="KW-0699">rRNA-binding</keyword>
<dbReference type="InterPro" id="IPR014726">
    <property type="entry name" value="Ribosomal_uL2_dom3"/>
</dbReference>
<evidence type="ECO:0000256" key="2">
    <source>
        <dbReference type="ARBA" id="ARBA00022980"/>
    </source>
</evidence>
<evidence type="ECO:0000259" key="6">
    <source>
        <dbReference type="SMART" id="SM01382"/>
    </source>
</evidence>
<comment type="subunit">
    <text evidence="4">Part of the 50S ribosomal subunit. Forms a bridge to the 30S subunit in the 70S ribosome.</text>
</comment>
<dbReference type="EMBL" id="LVVT01000024">
    <property type="protein sequence ID" value="TQS81149.1"/>
    <property type="molecule type" value="Genomic_DNA"/>
</dbReference>
<dbReference type="NCBIfam" id="NF007180">
    <property type="entry name" value="PRK09612.1"/>
    <property type="match status" value="1"/>
</dbReference>
<dbReference type="PANTHER" id="PTHR13691:SF16">
    <property type="entry name" value="LARGE RIBOSOMAL SUBUNIT PROTEIN UL2"/>
    <property type="match status" value="1"/>
</dbReference>
<name>A0A8J8TD24_9ARCH</name>
<dbReference type="SMART" id="SM01383">
    <property type="entry name" value="Ribosomal_L2"/>
    <property type="match status" value="1"/>
</dbReference>
<dbReference type="SUPFAM" id="SSF50249">
    <property type="entry name" value="Nucleic acid-binding proteins"/>
    <property type="match status" value="1"/>
</dbReference>
<dbReference type="InterPro" id="IPR014722">
    <property type="entry name" value="Rib_uL2_dom2"/>
</dbReference>
<comment type="function">
    <text evidence="4">One of the primary rRNA binding proteins. Required for association of the 30S and 50S subunits to form the 70S ribosome, for tRNA binding and peptide bond formation. It has been suggested to have peptidyltransferase activity; this is somewhat controversial. Makes several contacts with the 16S rRNA in the 70S ribosome.</text>
</comment>
<evidence type="ECO:0000256" key="1">
    <source>
        <dbReference type="ARBA" id="ARBA00005636"/>
    </source>
</evidence>
<dbReference type="PANTHER" id="PTHR13691">
    <property type="entry name" value="RIBOSOMAL PROTEIN L2"/>
    <property type="match status" value="1"/>
</dbReference>
<comment type="similarity">
    <text evidence="1 4">Belongs to the universal ribosomal protein uL2 family.</text>
</comment>
<keyword evidence="2 4" id="KW-0689">Ribosomal protein</keyword>
<keyword evidence="4" id="KW-0694">RNA-binding</keyword>
<dbReference type="InterPro" id="IPR008991">
    <property type="entry name" value="Translation_prot_SH3-like_sf"/>
</dbReference>
<keyword evidence="3 4" id="KW-0687">Ribonucleoprotein</keyword>
<dbReference type="InterPro" id="IPR022669">
    <property type="entry name" value="Ribosomal_uL2_C"/>
</dbReference>
<dbReference type="InterPro" id="IPR012340">
    <property type="entry name" value="NA-bd_OB-fold"/>
</dbReference>
<dbReference type="AlphaFoldDB" id="A0A8J8TD24"/>
<dbReference type="Gene3D" id="4.10.950.10">
    <property type="entry name" value="Ribosomal protein L2, domain 3"/>
    <property type="match status" value="1"/>
</dbReference>